<proteinExistence type="predicted"/>
<accession>A0AA39R4F5</accession>
<protein>
    <submittedName>
        <fullName evidence="1">Uncharacterized protein</fullName>
    </submittedName>
</protein>
<evidence type="ECO:0000313" key="1">
    <source>
        <dbReference type="EMBL" id="KAK0514717.1"/>
    </source>
</evidence>
<dbReference type="InterPro" id="IPR009210">
    <property type="entry name" value="ASCC1"/>
</dbReference>
<dbReference type="GO" id="GO:0005634">
    <property type="term" value="C:nucleus"/>
    <property type="evidence" value="ECO:0007669"/>
    <property type="project" value="TreeGrafter"/>
</dbReference>
<dbReference type="EMBL" id="JAFEKC020000005">
    <property type="protein sequence ID" value="KAK0514717.1"/>
    <property type="molecule type" value="Genomic_DNA"/>
</dbReference>
<dbReference type="PANTHER" id="PTHR13360">
    <property type="entry name" value="ACTIVATING SIGNAL COINTEGRATOR 1 COMPLEX SUBUNIT 1"/>
    <property type="match status" value="1"/>
</dbReference>
<reference evidence="1" key="1">
    <citation type="submission" date="2023-03" db="EMBL/GenBank/DDBJ databases">
        <title>Complete genome of Cladonia borealis.</title>
        <authorList>
            <person name="Park H."/>
        </authorList>
    </citation>
    <scope>NUCLEOTIDE SEQUENCE</scope>
    <source>
        <strain evidence="1">ANT050790</strain>
    </source>
</reference>
<dbReference type="Proteomes" id="UP001166286">
    <property type="component" value="Unassembled WGS sequence"/>
</dbReference>
<organism evidence="1 2">
    <name type="scientific">Cladonia borealis</name>
    <dbReference type="NCBI Taxonomy" id="184061"/>
    <lineage>
        <taxon>Eukaryota</taxon>
        <taxon>Fungi</taxon>
        <taxon>Dikarya</taxon>
        <taxon>Ascomycota</taxon>
        <taxon>Pezizomycotina</taxon>
        <taxon>Lecanoromycetes</taxon>
        <taxon>OSLEUM clade</taxon>
        <taxon>Lecanoromycetidae</taxon>
        <taxon>Lecanorales</taxon>
        <taxon>Lecanorineae</taxon>
        <taxon>Cladoniaceae</taxon>
        <taxon>Cladonia</taxon>
    </lineage>
</organism>
<evidence type="ECO:0000313" key="2">
    <source>
        <dbReference type="Proteomes" id="UP001166286"/>
    </source>
</evidence>
<dbReference type="GO" id="GO:0006355">
    <property type="term" value="P:regulation of DNA-templated transcription"/>
    <property type="evidence" value="ECO:0007669"/>
    <property type="project" value="TreeGrafter"/>
</dbReference>
<name>A0AA39R4F5_9LECA</name>
<dbReference type="AlphaFoldDB" id="A0AA39R4F5"/>
<keyword evidence="2" id="KW-1185">Reference proteome</keyword>
<gene>
    <name evidence="1" type="ORF">JMJ35_003334</name>
</gene>
<sequence length="277" mass="31278">MALRSKFITSYRQRHGLTHFLAIPLVTPTSITQVSDSLKCLWDDLAAIGVPNDAIRPLGLLHLNLEIPLSLKTPERRAKASEILRKFSFEETVPTIHDSSISGDYFRHSSRALEKSNDDTNKSTASPSVSIASLFCQPGKEAEAVNLSAIVYDATHRVRDWKVRIANAYQAAGLSPKQHYSKRSQKQAVMNRLWGSYDATICLMRVPSSKETVPCPRDPGKMMSPRRDSFDARGLMERYKNHVWIENAPLERVSICKMRFHKLEVEELPEVFSVPLS</sequence>
<comment type="caution">
    <text evidence="1">The sequence shown here is derived from an EMBL/GenBank/DDBJ whole genome shotgun (WGS) entry which is preliminary data.</text>
</comment>
<dbReference type="PANTHER" id="PTHR13360:SF1">
    <property type="entry name" value="ACTIVATING SIGNAL COINTEGRATOR 1 COMPLEX SUBUNIT 1"/>
    <property type="match status" value="1"/>
</dbReference>
<dbReference type="Gene3D" id="3.90.1140.10">
    <property type="entry name" value="Cyclic phosphodiesterase"/>
    <property type="match status" value="1"/>
</dbReference>
<dbReference type="GO" id="GO:0006307">
    <property type="term" value="P:DNA alkylation repair"/>
    <property type="evidence" value="ECO:0007669"/>
    <property type="project" value="InterPro"/>
</dbReference>